<evidence type="ECO:0000313" key="18">
    <source>
        <dbReference type="Proteomes" id="UP000270296"/>
    </source>
</evidence>
<comment type="function">
    <text evidence="13">Mitochondrial intermembrane chaperone that participates in the import and insertion of multi-pass transmembrane proteins into the mitochondrial inner membrane. May also be required for the transfer of beta-barrel precursors from the TOM complex to the sorting and assembly machinery (SAM complex) of the outer membrane. Acts as a chaperone-like protein that protects the hydrophobic precursors from aggregation and guide them through the mitochondrial intermembrane space.</text>
</comment>
<comment type="function">
    <text evidence="15">Mitochondrial intermembrane chaperone that participates in the import and insertion of some multi-pass transmembrane proteins into the mitochondrial inner membrane. Also required for the transfer of beta-barrel precursors from the TOM complex to the sorting and assembly machinery (SAM complex) of the outer membrane. Acts as a chaperone-like protein that protects the hydrophobic precursors from aggregation and guide them through the mitochondrial intermembrane space.</text>
</comment>
<keyword evidence="10" id="KW-0472">Membrane</keyword>
<keyword evidence="12 15" id="KW-0143">Chaperone</keyword>
<dbReference type="Pfam" id="PF02953">
    <property type="entry name" value="zf-Tim10_DDP"/>
    <property type="match status" value="1"/>
</dbReference>
<evidence type="ECO:0000313" key="17">
    <source>
        <dbReference type="EMBL" id="VDP14056.1"/>
    </source>
</evidence>
<feature type="domain" description="Tim10-like" evidence="16">
    <location>
        <begin position="16"/>
        <end position="78"/>
    </location>
</feature>
<dbReference type="InterPro" id="IPR035427">
    <property type="entry name" value="Tim10-like_dom_sf"/>
</dbReference>
<evidence type="ECO:0000256" key="5">
    <source>
        <dbReference type="ARBA" id="ARBA00022792"/>
    </source>
</evidence>
<evidence type="ECO:0000256" key="9">
    <source>
        <dbReference type="ARBA" id="ARBA00023128"/>
    </source>
</evidence>
<dbReference type="WBParaSite" id="SBAD_0000801701-mRNA-1">
    <property type="protein sequence ID" value="SBAD_0000801701-mRNA-1"/>
    <property type="gene ID" value="SBAD_0000801701"/>
</dbReference>
<keyword evidence="9 15" id="KW-0496">Mitochondrion</keyword>
<dbReference type="SUPFAM" id="SSF144122">
    <property type="entry name" value="Tim10-like"/>
    <property type="match status" value="1"/>
</dbReference>
<comment type="domain">
    <text evidence="15">The twin CX3C motif contains 4 conserved Cys residues that form 2 disulfide bonds in the mitochondrial intermembrane space.</text>
</comment>
<evidence type="ECO:0000256" key="15">
    <source>
        <dbReference type="RuleBase" id="RU367043"/>
    </source>
</evidence>
<evidence type="ECO:0000259" key="16">
    <source>
        <dbReference type="Pfam" id="PF02953"/>
    </source>
</evidence>
<comment type="subunit">
    <text evidence="14">Heterohexamer; composed of 3 copies of tim-9/tin-9.1 and 3 copies of tim-10/tin-10, named soluble 70 kDa complex. The complex associates with the tim-22 component of the TIM22 complex. Interacts with multi-pass transmembrane proteins in transit.</text>
</comment>
<organism evidence="19">
    <name type="scientific">Soboliphyme baturini</name>
    <dbReference type="NCBI Taxonomy" id="241478"/>
    <lineage>
        <taxon>Eukaryota</taxon>
        <taxon>Metazoa</taxon>
        <taxon>Ecdysozoa</taxon>
        <taxon>Nematoda</taxon>
        <taxon>Enoplea</taxon>
        <taxon>Dorylaimia</taxon>
        <taxon>Dioctophymatida</taxon>
        <taxon>Dioctophymatoidea</taxon>
        <taxon>Soboliphymatidae</taxon>
        <taxon>Soboliphyme</taxon>
    </lineage>
</organism>
<dbReference type="Gene3D" id="1.10.287.810">
    <property type="entry name" value="Mitochondrial import inner membrane translocase subunit tim13 like domains"/>
    <property type="match status" value="1"/>
</dbReference>
<keyword evidence="7 15" id="KW-0653">Protein transport</keyword>
<evidence type="ECO:0000256" key="14">
    <source>
        <dbReference type="ARBA" id="ARBA00063324"/>
    </source>
</evidence>
<protein>
    <recommendedName>
        <fullName evidence="15">Mitochondrial import inner membrane translocase subunit</fullName>
    </recommendedName>
</protein>
<name>A0A183IVS9_9BILA</name>
<dbReference type="Proteomes" id="UP000270296">
    <property type="component" value="Unassembled WGS sequence"/>
</dbReference>
<dbReference type="GO" id="GO:0045039">
    <property type="term" value="P:protein insertion into mitochondrial inner membrane"/>
    <property type="evidence" value="ECO:0007669"/>
    <property type="project" value="TreeGrafter"/>
</dbReference>
<dbReference type="OrthoDB" id="274922at2759"/>
<gene>
    <name evidence="17" type="ORF">SBAD_LOCUS7726</name>
</gene>
<keyword evidence="18" id="KW-1185">Reference proteome</keyword>
<accession>A0A183IVS9</accession>
<evidence type="ECO:0000256" key="12">
    <source>
        <dbReference type="ARBA" id="ARBA00023186"/>
    </source>
</evidence>
<keyword evidence="6" id="KW-0862">Zinc</keyword>
<evidence type="ECO:0000313" key="19">
    <source>
        <dbReference type="WBParaSite" id="SBAD_0000801701-mRNA-1"/>
    </source>
</evidence>
<comment type="subcellular location">
    <subcellularLocation>
        <location evidence="1 15">Mitochondrion inner membrane</location>
        <topology evidence="1 15">Peripheral membrane protein</topology>
        <orientation evidence="1 15">Intermembrane side</orientation>
    </subcellularLocation>
</comment>
<sequence length="93" mass="10663">MASSTIPLPNDPANMQLVTELELEMMTDMYRKMSDSCQKKCISSRYKEGELNKGEAVCIDRCVSKYLDVHEKLGKKLTQMSAQDEQLLQKMQQ</sequence>
<evidence type="ECO:0000256" key="2">
    <source>
        <dbReference type="ARBA" id="ARBA00006720"/>
    </source>
</evidence>
<keyword evidence="5 15" id="KW-0999">Mitochondrion inner membrane</keyword>
<evidence type="ECO:0000256" key="1">
    <source>
        <dbReference type="ARBA" id="ARBA00004137"/>
    </source>
</evidence>
<keyword evidence="4" id="KW-0479">Metal-binding</keyword>
<dbReference type="PANTHER" id="PTHR11038:SF16">
    <property type="entry name" value="MITOCHONDRIAL IMPORT INNER MEMBRANE TRANSLOCASE SUBUNIT TIM10"/>
    <property type="match status" value="1"/>
</dbReference>
<dbReference type="InterPro" id="IPR004217">
    <property type="entry name" value="Tim10-like"/>
</dbReference>
<dbReference type="EMBL" id="UZAM01010881">
    <property type="protein sequence ID" value="VDP14056.1"/>
    <property type="molecule type" value="Genomic_DNA"/>
</dbReference>
<keyword evidence="8 15" id="KW-0811">Translocation</keyword>
<evidence type="ECO:0000256" key="6">
    <source>
        <dbReference type="ARBA" id="ARBA00022833"/>
    </source>
</evidence>
<reference evidence="19" key="1">
    <citation type="submission" date="2016-06" db="UniProtKB">
        <authorList>
            <consortium name="WormBaseParasite"/>
        </authorList>
    </citation>
    <scope>IDENTIFICATION</scope>
</reference>
<dbReference type="AlphaFoldDB" id="A0A183IVS9"/>
<proteinExistence type="inferred from homology"/>
<dbReference type="PANTHER" id="PTHR11038">
    <property type="entry name" value="MITOCHONDRIAL IMPORT INNER MEMBRANE TRANSLOCASE SUBUNIT TIM10"/>
    <property type="match status" value="1"/>
</dbReference>
<evidence type="ECO:0000256" key="7">
    <source>
        <dbReference type="ARBA" id="ARBA00022927"/>
    </source>
</evidence>
<evidence type="ECO:0000256" key="3">
    <source>
        <dbReference type="ARBA" id="ARBA00022448"/>
    </source>
</evidence>
<keyword evidence="11 15" id="KW-1015">Disulfide bond</keyword>
<evidence type="ECO:0000256" key="8">
    <source>
        <dbReference type="ARBA" id="ARBA00023010"/>
    </source>
</evidence>
<keyword evidence="3 15" id="KW-0813">Transport</keyword>
<evidence type="ECO:0000256" key="4">
    <source>
        <dbReference type="ARBA" id="ARBA00022723"/>
    </source>
</evidence>
<evidence type="ECO:0000256" key="11">
    <source>
        <dbReference type="ARBA" id="ARBA00023157"/>
    </source>
</evidence>
<evidence type="ECO:0000256" key="13">
    <source>
        <dbReference type="ARBA" id="ARBA00025311"/>
    </source>
</evidence>
<dbReference type="GO" id="GO:0046872">
    <property type="term" value="F:metal ion binding"/>
    <property type="evidence" value="ECO:0007669"/>
    <property type="project" value="UniProtKB-KW"/>
</dbReference>
<evidence type="ECO:0000256" key="10">
    <source>
        <dbReference type="ARBA" id="ARBA00023136"/>
    </source>
</evidence>
<comment type="similarity">
    <text evidence="2 15">Belongs to the small Tim family.</text>
</comment>
<dbReference type="FunFam" id="1.10.287.810:FF:000002">
    <property type="entry name" value="Mitochondrial import inner membrane translocase subunit tim10"/>
    <property type="match status" value="1"/>
</dbReference>
<dbReference type="GO" id="GO:0005743">
    <property type="term" value="C:mitochondrial inner membrane"/>
    <property type="evidence" value="ECO:0007669"/>
    <property type="project" value="UniProtKB-SubCell"/>
</dbReference>
<dbReference type="GO" id="GO:0015031">
    <property type="term" value="P:protein transport"/>
    <property type="evidence" value="ECO:0007669"/>
    <property type="project" value="UniProtKB-KW"/>
</dbReference>
<reference evidence="17 18" key="2">
    <citation type="submission" date="2018-11" db="EMBL/GenBank/DDBJ databases">
        <authorList>
            <consortium name="Pathogen Informatics"/>
        </authorList>
    </citation>
    <scope>NUCLEOTIDE SEQUENCE [LARGE SCALE GENOMIC DNA]</scope>
</reference>